<comment type="caution">
    <text evidence="2">The sequence shown here is derived from an EMBL/GenBank/DDBJ whole genome shotgun (WGS) entry which is preliminary data.</text>
</comment>
<dbReference type="AlphaFoldDB" id="A0A077MFR4"/>
<accession>A0A077MFR4</accession>
<dbReference type="Gene3D" id="3.90.1200.10">
    <property type="match status" value="1"/>
</dbReference>
<evidence type="ECO:0000313" key="3">
    <source>
        <dbReference type="Proteomes" id="UP000035720"/>
    </source>
</evidence>
<dbReference type="EMBL" id="CAJC01000207">
    <property type="protein sequence ID" value="CCI54970.1"/>
    <property type="molecule type" value="Genomic_DNA"/>
</dbReference>
<reference evidence="2 3" key="1">
    <citation type="journal article" date="2013" name="ISME J.">
        <title>A metabolic model for members of the genus Tetrasphaera involved in enhanced biological phosphorus removal.</title>
        <authorList>
            <person name="Kristiansen R."/>
            <person name="Nguyen H.T.T."/>
            <person name="Saunders A.M."/>
            <person name="Nielsen J.L."/>
            <person name="Wimmer R."/>
            <person name="Le V.Q."/>
            <person name="McIlroy S.J."/>
            <person name="Petrovski S."/>
            <person name="Seviour R.J."/>
            <person name="Calteau A."/>
            <person name="Nielsen K.L."/>
            <person name="Nielsen P.H."/>
        </authorList>
    </citation>
    <scope>NUCLEOTIDE SEQUENCE [LARGE SCALE GENOMIC DNA]</scope>
    <source>
        <strain evidence="2 3">Ben 74</strain>
    </source>
</reference>
<name>A0A077MFR4_9MICO</name>
<keyword evidence="3" id="KW-1185">Reference proteome</keyword>
<protein>
    <submittedName>
        <fullName evidence="2">Macrolide 2'-phosphotransferase</fullName>
    </submittedName>
</protein>
<dbReference type="GO" id="GO:0016740">
    <property type="term" value="F:transferase activity"/>
    <property type="evidence" value="ECO:0007669"/>
    <property type="project" value="UniProtKB-KW"/>
</dbReference>
<dbReference type="Pfam" id="PF01636">
    <property type="entry name" value="APH"/>
    <property type="match status" value="1"/>
</dbReference>
<gene>
    <name evidence="2" type="ORF">BN13_910001</name>
</gene>
<proteinExistence type="predicted"/>
<evidence type="ECO:0000259" key="1">
    <source>
        <dbReference type="Pfam" id="PF01636"/>
    </source>
</evidence>
<organism evidence="2 3">
    <name type="scientific">Nostocoides jenkinsii Ben 74</name>
    <dbReference type="NCBI Taxonomy" id="1193518"/>
    <lineage>
        <taxon>Bacteria</taxon>
        <taxon>Bacillati</taxon>
        <taxon>Actinomycetota</taxon>
        <taxon>Actinomycetes</taxon>
        <taxon>Micrococcales</taxon>
        <taxon>Intrasporangiaceae</taxon>
        <taxon>Nostocoides</taxon>
    </lineage>
</organism>
<dbReference type="STRING" id="1193518.BN13_910001"/>
<dbReference type="InterPro" id="IPR011009">
    <property type="entry name" value="Kinase-like_dom_sf"/>
</dbReference>
<feature type="domain" description="Aminoglycoside phosphotransferase" evidence="1">
    <location>
        <begin position="7"/>
        <end position="169"/>
    </location>
</feature>
<dbReference type="InterPro" id="IPR002575">
    <property type="entry name" value="Aminoglycoside_PTrfase"/>
</dbReference>
<evidence type="ECO:0000313" key="2">
    <source>
        <dbReference type="EMBL" id="CCI54970.1"/>
    </source>
</evidence>
<keyword evidence="2" id="KW-0808">Transferase</keyword>
<sequence length="222" mass="24406">MLPEGGRAVVHRFIPGSGINLEALGPDSALVAEIGTELARIHNLEPELLENAGLETYAADTYRRRHLSDLDRAAASGRVPPTLLGRWEQALENVAIWQFAPTPIHGGIDGRHLLVEVRDAEPKITGITGWRRAKVADPADDFAAIVRDCEPDTTTEIARAYAQARSTRPDRHLLTRAQVIGEFGYVTNLFDALAQGYPDRVREATGWLEQLADDVGDTELIR</sequence>
<dbReference type="SUPFAM" id="SSF56112">
    <property type="entry name" value="Protein kinase-like (PK-like)"/>
    <property type="match status" value="1"/>
</dbReference>
<dbReference type="Proteomes" id="UP000035720">
    <property type="component" value="Unassembled WGS sequence"/>
</dbReference>